<dbReference type="InterPro" id="IPR040357">
    <property type="entry name" value="Vma22/CCDC115"/>
</dbReference>
<organism evidence="3 4">
    <name type="scientific">Ornithorhynchus anatinus</name>
    <name type="common">Duckbill platypus</name>
    <dbReference type="NCBI Taxonomy" id="9258"/>
    <lineage>
        <taxon>Eukaryota</taxon>
        <taxon>Metazoa</taxon>
        <taxon>Chordata</taxon>
        <taxon>Craniata</taxon>
        <taxon>Vertebrata</taxon>
        <taxon>Euteleostomi</taxon>
        <taxon>Mammalia</taxon>
        <taxon>Monotremata</taxon>
        <taxon>Ornithorhynchidae</taxon>
        <taxon>Ornithorhynchus</taxon>
    </lineage>
</organism>
<evidence type="ECO:0000256" key="1">
    <source>
        <dbReference type="ARBA" id="ARBA00093634"/>
    </source>
</evidence>
<dbReference type="Proteomes" id="UP000002279">
    <property type="component" value="Chromosome 6"/>
</dbReference>
<feature type="compositionally biased region" description="Pro residues" evidence="2">
    <location>
        <begin position="107"/>
        <end position="119"/>
    </location>
</feature>
<dbReference type="FunCoup" id="A0A6I8NGF8">
    <property type="interactions" value="1915"/>
</dbReference>
<reference evidence="3" key="3">
    <citation type="submission" date="2025-09" db="UniProtKB">
        <authorList>
            <consortium name="Ensembl"/>
        </authorList>
    </citation>
    <scope>IDENTIFICATION</scope>
    <source>
        <strain evidence="3">Glennie</strain>
    </source>
</reference>
<protein>
    <recommendedName>
        <fullName evidence="1">Vacuolar ATPase assembly protein VMA22</fullName>
    </recommendedName>
</protein>
<dbReference type="GeneTree" id="ENSGT00390000012929"/>
<dbReference type="RefSeq" id="XP_028923753.1">
    <property type="nucleotide sequence ID" value="XM_029067920.2"/>
</dbReference>
<dbReference type="PANTHER" id="PTHR31996">
    <property type="entry name" value="COILED-COIL DOMAIN-CONTAINING PROTEIN 115"/>
    <property type="match status" value="1"/>
</dbReference>
<sequence>MAEDGEGEGEGRRCRRRRLRTVCEELDRLVFRLLEELDELQGKRAAFNGLVEQGWFSLSKARYAMGNKSVSTLQYGHQMTPLLHVSISVTEDGEQEFQVVTRSSHSPEPPRTDLPPPEEIGPQEQALRQRKGRPEGTAPSAATTPPSSPKAPGPQESKKSAPRQDPLTWFGILVPQSLRQAQSTFREGILLAGDIATLQNSIEKGRARFRTLHQEKRQLQGALTSKSP</sequence>
<name>A0A6I8NGF8_ORNAN</name>
<dbReference type="Pfam" id="PF21730">
    <property type="entry name" value="Vma22_CCDC115"/>
    <property type="match status" value="1"/>
</dbReference>
<evidence type="ECO:0000313" key="3">
    <source>
        <dbReference type="Ensembl" id="ENSOANP00000040323.1"/>
    </source>
</evidence>
<dbReference type="GO" id="GO:0070072">
    <property type="term" value="P:vacuolar proton-transporting V-type ATPase complex assembly"/>
    <property type="evidence" value="ECO:0007669"/>
    <property type="project" value="InterPro"/>
</dbReference>
<dbReference type="Bgee" id="ENSOANG00000047650">
    <property type="expression patterns" value="Expressed in heart and 8 other cell types or tissues"/>
</dbReference>
<dbReference type="KEGG" id="oaa:114812925"/>
<dbReference type="AlphaFoldDB" id="A0A6I8NGF8"/>
<gene>
    <name evidence="3" type="primary">CCDC115</name>
</gene>
<accession>A0A6I8NGF8</accession>
<dbReference type="OrthoDB" id="408631at2759"/>
<keyword evidence="4" id="KW-1185">Reference proteome</keyword>
<reference evidence="3 4" key="1">
    <citation type="journal article" date="2008" name="Nature">
        <title>Genome analysis of the platypus reveals unique signatures of evolution.</title>
        <authorList>
            <person name="Warren W.C."/>
            <person name="Hillier L.W."/>
            <person name="Marshall Graves J.A."/>
            <person name="Birney E."/>
            <person name="Ponting C.P."/>
            <person name="Grutzner F."/>
            <person name="Belov K."/>
            <person name="Miller W."/>
            <person name="Clarke L."/>
            <person name="Chinwalla A.T."/>
            <person name="Yang S.P."/>
            <person name="Heger A."/>
            <person name="Locke D.P."/>
            <person name="Miethke P."/>
            <person name="Waters P.D."/>
            <person name="Veyrunes F."/>
            <person name="Fulton L."/>
            <person name="Fulton B."/>
            <person name="Graves T."/>
            <person name="Wallis J."/>
            <person name="Puente X.S."/>
            <person name="Lopez-Otin C."/>
            <person name="Ordonez G.R."/>
            <person name="Eichler E.E."/>
            <person name="Chen L."/>
            <person name="Cheng Z."/>
            <person name="Deakin J.E."/>
            <person name="Alsop A."/>
            <person name="Thompson K."/>
            <person name="Kirby P."/>
            <person name="Papenfuss A.T."/>
            <person name="Wakefield M.J."/>
            <person name="Olender T."/>
            <person name="Lancet D."/>
            <person name="Huttley G.A."/>
            <person name="Smit A.F."/>
            <person name="Pask A."/>
            <person name="Temple-Smith P."/>
            <person name="Batzer M.A."/>
            <person name="Walker J.A."/>
            <person name="Konkel M.K."/>
            <person name="Harris R.S."/>
            <person name="Whittington C.M."/>
            <person name="Wong E.S."/>
            <person name="Gemmell N.J."/>
            <person name="Buschiazzo E."/>
            <person name="Vargas Jentzsch I.M."/>
            <person name="Merkel A."/>
            <person name="Schmitz J."/>
            <person name="Zemann A."/>
            <person name="Churakov G."/>
            <person name="Kriegs J.O."/>
            <person name="Brosius J."/>
            <person name="Murchison E.P."/>
            <person name="Sachidanandam R."/>
            <person name="Smith C."/>
            <person name="Hannon G.J."/>
            <person name="Tsend-Ayush E."/>
            <person name="McMillan D."/>
            <person name="Attenborough R."/>
            <person name="Rens W."/>
            <person name="Ferguson-Smith M."/>
            <person name="Lefevre C.M."/>
            <person name="Sharp J.A."/>
            <person name="Nicholas K.R."/>
            <person name="Ray D.A."/>
            <person name="Kube M."/>
            <person name="Reinhardt R."/>
            <person name="Pringle T.H."/>
            <person name="Taylor J."/>
            <person name="Jones R.C."/>
            <person name="Nixon B."/>
            <person name="Dacheux J.L."/>
            <person name="Niwa H."/>
            <person name="Sekita Y."/>
            <person name="Huang X."/>
            <person name="Stark A."/>
            <person name="Kheradpour P."/>
            <person name="Kellis M."/>
            <person name="Flicek P."/>
            <person name="Chen Y."/>
            <person name="Webber C."/>
            <person name="Hardison R."/>
            <person name="Nelson J."/>
            <person name="Hallsworth-Pepin K."/>
            <person name="Delehaunty K."/>
            <person name="Markovic C."/>
            <person name="Minx P."/>
            <person name="Feng Y."/>
            <person name="Kremitzki C."/>
            <person name="Mitreva M."/>
            <person name="Glasscock J."/>
            <person name="Wylie T."/>
            <person name="Wohldmann P."/>
            <person name="Thiru P."/>
            <person name="Nhan M.N."/>
            <person name="Pohl C.S."/>
            <person name="Smith S.M."/>
            <person name="Hou S."/>
            <person name="Nefedov M."/>
            <person name="de Jong P.J."/>
            <person name="Renfree M.B."/>
            <person name="Mardis E.R."/>
            <person name="Wilson R.K."/>
        </authorList>
    </citation>
    <scope>NUCLEOTIDE SEQUENCE [LARGE SCALE GENOMIC DNA]</scope>
    <source>
        <strain evidence="3 4">Glennie</strain>
    </source>
</reference>
<dbReference type="PANTHER" id="PTHR31996:SF2">
    <property type="entry name" value="COILED-COIL DOMAIN-CONTAINING PROTEIN 115"/>
    <property type="match status" value="1"/>
</dbReference>
<dbReference type="InParanoid" id="A0A6I8NGF8"/>
<dbReference type="Ensembl" id="ENSOANT00000067556.1">
    <property type="protein sequence ID" value="ENSOANP00000040323.1"/>
    <property type="gene ID" value="ENSOANG00000047650.1"/>
</dbReference>
<dbReference type="CTD" id="84317"/>
<feature type="compositionally biased region" description="Low complexity" evidence="2">
    <location>
        <begin position="136"/>
        <end position="145"/>
    </location>
</feature>
<feature type="region of interest" description="Disordered" evidence="2">
    <location>
        <begin position="100"/>
        <end position="164"/>
    </location>
</feature>
<evidence type="ECO:0000256" key="2">
    <source>
        <dbReference type="SAM" id="MobiDB-lite"/>
    </source>
</evidence>
<dbReference type="OMA" id="YFMDQLE"/>
<dbReference type="GeneID" id="114812925"/>
<dbReference type="GO" id="GO:0051082">
    <property type="term" value="F:unfolded protein binding"/>
    <property type="evidence" value="ECO:0000318"/>
    <property type="project" value="GO_Central"/>
</dbReference>
<evidence type="ECO:0000313" key="4">
    <source>
        <dbReference type="Proteomes" id="UP000002279"/>
    </source>
</evidence>
<proteinExistence type="predicted"/>
<reference evidence="3" key="2">
    <citation type="submission" date="2025-08" db="UniProtKB">
        <authorList>
            <consortium name="Ensembl"/>
        </authorList>
    </citation>
    <scope>IDENTIFICATION</scope>
    <source>
        <strain evidence="3">Glennie</strain>
    </source>
</reference>